<dbReference type="KEGG" id="cdet:87951271"/>
<evidence type="ECO:0000256" key="1">
    <source>
        <dbReference type="SAM" id="MobiDB-lite"/>
    </source>
</evidence>
<evidence type="ECO:0000313" key="3">
    <source>
        <dbReference type="Proteomes" id="UP001322277"/>
    </source>
</evidence>
<gene>
    <name evidence="2" type="ORF">CDEST_14771</name>
</gene>
<sequence length="148" mass="16700">MTRLEKGGVEMRGTSKGDKGPFGTSLCARNQSRVATGRQRRHIASRTLRRPPVPCRVGVGGPSHSMSLSVTTWYMYVCRLVGNISTIKWHPLSTDSQMTNARQRRIEFDTQPSSRLFPSLQQARDRIAIVKSRDDRIISRSKQVKDAM</sequence>
<proteinExistence type="predicted"/>
<organism evidence="2 3">
    <name type="scientific">Colletotrichum destructivum</name>
    <dbReference type="NCBI Taxonomy" id="34406"/>
    <lineage>
        <taxon>Eukaryota</taxon>
        <taxon>Fungi</taxon>
        <taxon>Dikarya</taxon>
        <taxon>Ascomycota</taxon>
        <taxon>Pezizomycotina</taxon>
        <taxon>Sordariomycetes</taxon>
        <taxon>Hypocreomycetidae</taxon>
        <taxon>Glomerellales</taxon>
        <taxon>Glomerellaceae</taxon>
        <taxon>Colletotrichum</taxon>
        <taxon>Colletotrichum destructivum species complex</taxon>
    </lineage>
</organism>
<dbReference type="GeneID" id="87951271"/>
<protein>
    <submittedName>
        <fullName evidence="2">Uncharacterized protein</fullName>
    </submittedName>
</protein>
<name>A0AAX4J2W7_9PEZI</name>
<dbReference type="AlphaFoldDB" id="A0AAX4J2W7"/>
<accession>A0AAX4J2W7</accession>
<dbReference type="Proteomes" id="UP001322277">
    <property type="component" value="Chromosome 10"/>
</dbReference>
<feature type="compositionally biased region" description="Basic and acidic residues" evidence="1">
    <location>
        <begin position="1"/>
        <end position="19"/>
    </location>
</feature>
<evidence type="ECO:0000313" key="2">
    <source>
        <dbReference type="EMBL" id="WQF89757.1"/>
    </source>
</evidence>
<keyword evidence="3" id="KW-1185">Reference proteome</keyword>
<reference evidence="3" key="1">
    <citation type="journal article" date="2023" name="bioRxiv">
        <title>Complete genome of the Medicago anthracnose fungus, Colletotrichum destructivum, reveals a mini-chromosome-like region within a core chromosome.</title>
        <authorList>
            <person name="Lapalu N."/>
            <person name="Simon A."/>
            <person name="Lu A."/>
            <person name="Plaumann P.-L."/>
            <person name="Amselem J."/>
            <person name="Pigne S."/>
            <person name="Auger A."/>
            <person name="Koch C."/>
            <person name="Dallery J.-F."/>
            <person name="O'Connell R.J."/>
        </authorList>
    </citation>
    <scope>NUCLEOTIDE SEQUENCE [LARGE SCALE GENOMIC DNA]</scope>
    <source>
        <strain evidence="3">CBS 520.97</strain>
    </source>
</reference>
<dbReference type="EMBL" id="CP137314">
    <property type="protein sequence ID" value="WQF89757.1"/>
    <property type="molecule type" value="Genomic_DNA"/>
</dbReference>
<dbReference type="RefSeq" id="XP_062786978.1">
    <property type="nucleotide sequence ID" value="XM_062930927.1"/>
</dbReference>
<feature type="region of interest" description="Disordered" evidence="1">
    <location>
        <begin position="1"/>
        <end position="26"/>
    </location>
</feature>